<name>A0AA88KMR3_NAELO</name>
<dbReference type="AlphaFoldDB" id="A0AA88KMR3"/>
<organism evidence="2 3">
    <name type="scientific">Naegleria lovaniensis</name>
    <name type="common">Amoeba</name>
    <dbReference type="NCBI Taxonomy" id="51637"/>
    <lineage>
        <taxon>Eukaryota</taxon>
        <taxon>Discoba</taxon>
        <taxon>Heterolobosea</taxon>
        <taxon>Tetramitia</taxon>
        <taxon>Eutetramitia</taxon>
        <taxon>Vahlkampfiidae</taxon>
        <taxon>Naegleria</taxon>
    </lineage>
</organism>
<evidence type="ECO:0000313" key="3">
    <source>
        <dbReference type="Proteomes" id="UP000816034"/>
    </source>
</evidence>
<evidence type="ECO:0000313" key="2">
    <source>
        <dbReference type="EMBL" id="KAG2387204.1"/>
    </source>
</evidence>
<keyword evidence="3" id="KW-1185">Reference proteome</keyword>
<dbReference type="GeneID" id="68093992"/>
<feature type="region of interest" description="Disordered" evidence="1">
    <location>
        <begin position="105"/>
        <end position="125"/>
    </location>
</feature>
<proteinExistence type="predicted"/>
<protein>
    <submittedName>
        <fullName evidence="2">Uncharacterized protein</fullName>
    </submittedName>
</protein>
<accession>A0AA88KMR3</accession>
<comment type="caution">
    <text evidence="2">The sequence shown here is derived from an EMBL/GenBank/DDBJ whole genome shotgun (WGS) entry which is preliminary data.</text>
</comment>
<dbReference type="EMBL" id="PYSW02000013">
    <property type="protein sequence ID" value="KAG2387204.1"/>
    <property type="molecule type" value="Genomic_DNA"/>
</dbReference>
<evidence type="ECO:0000256" key="1">
    <source>
        <dbReference type="SAM" id="MobiDB-lite"/>
    </source>
</evidence>
<dbReference type="RefSeq" id="XP_044551196.1">
    <property type="nucleotide sequence ID" value="XM_044690854.1"/>
</dbReference>
<gene>
    <name evidence="2" type="ORF">C9374_001536</name>
</gene>
<dbReference type="Proteomes" id="UP000816034">
    <property type="component" value="Unassembled WGS sequence"/>
</dbReference>
<sequence length="125" mass="13957">MIRSSTTIRETPSPEVKALIDTDFQGTITMKWETEVSKQALTPICSTIINRILKERVRKFTAISNEEAESLLPLFSISKAGDVINLTMSNIQEVVVNQKMTEKLQTANNKAPKGTGYKLPVHSKH</sequence>
<reference evidence="2 3" key="1">
    <citation type="journal article" date="2018" name="BMC Genomics">
        <title>The genome of Naegleria lovaniensis, the basis for a comparative approach to unravel pathogenicity factors of the human pathogenic amoeba N. fowleri.</title>
        <authorList>
            <person name="Liechti N."/>
            <person name="Schurch N."/>
            <person name="Bruggmann R."/>
            <person name="Wittwer M."/>
        </authorList>
    </citation>
    <scope>NUCLEOTIDE SEQUENCE [LARGE SCALE GENOMIC DNA]</scope>
    <source>
        <strain evidence="2 3">ATCC 30569</strain>
    </source>
</reference>